<dbReference type="EMBL" id="BART01012384">
    <property type="protein sequence ID" value="GAG80305.1"/>
    <property type="molecule type" value="Genomic_DNA"/>
</dbReference>
<reference evidence="2" key="1">
    <citation type="journal article" date="2014" name="Front. Microbiol.">
        <title>High frequency of phylogenetically diverse reductive dehalogenase-homologous genes in deep subseafloor sedimentary metagenomes.</title>
        <authorList>
            <person name="Kawai M."/>
            <person name="Futagami T."/>
            <person name="Toyoda A."/>
            <person name="Takaki Y."/>
            <person name="Nishi S."/>
            <person name="Hori S."/>
            <person name="Arai W."/>
            <person name="Tsubouchi T."/>
            <person name="Morono Y."/>
            <person name="Uchiyama I."/>
            <person name="Ito T."/>
            <person name="Fujiyama A."/>
            <person name="Inagaki F."/>
            <person name="Takami H."/>
        </authorList>
    </citation>
    <scope>NUCLEOTIDE SEQUENCE</scope>
    <source>
        <strain evidence="2">Expedition CK06-06</strain>
    </source>
</reference>
<feature type="non-terminal residue" evidence="2">
    <location>
        <position position="1"/>
    </location>
</feature>
<organism evidence="2">
    <name type="scientific">marine sediment metagenome</name>
    <dbReference type="NCBI Taxonomy" id="412755"/>
    <lineage>
        <taxon>unclassified sequences</taxon>
        <taxon>metagenomes</taxon>
        <taxon>ecological metagenomes</taxon>
    </lineage>
</organism>
<protein>
    <recommendedName>
        <fullName evidence="1">Winged helix DNA-binding domain-containing protein</fullName>
    </recommendedName>
</protein>
<name>X1ACU0_9ZZZZ</name>
<proteinExistence type="predicted"/>
<comment type="caution">
    <text evidence="2">The sequence shown here is derived from an EMBL/GenBank/DDBJ whole genome shotgun (WGS) entry which is preliminary data.</text>
</comment>
<gene>
    <name evidence="2" type="ORF">S01H4_25878</name>
</gene>
<evidence type="ECO:0000259" key="1">
    <source>
        <dbReference type="Pfam" id="PF13601"/>
    </source>
</evidence>
<dbReference type="InterPro" id="IPR036388">
    <property type="entry name" value="WH-like_DNA-bd_sf"/>
</dbReference>
<dbReference type="Gene3D" id="1.10.10.10">
    <property type="entry name" value="Winged helix-like DNA-binding domain superfamily/Winged helix DNA-binding domain"/>
    <property type="match status" value="1"/>
</dbReference>
<evidence type="ECO:0000313" key="2">
    <source>
        <dbReference type="EMBL" id="GAG80305.1"/>
    </source>
</evidence>
<dbReference type="AlphaFoldDB" id="X1ACU0"/>
<feature type="domain" description="Winged helix DNA-binding" evidence="1">
    <location>
        <begin position="2"/>
        <end position="43"/>
    </location>
</feature>
<accession>X1ACU0</accession>
<dbReference type="InterPro" id="IPR027395">
    <property type="entry name" value="WH_DNA-bd_dom"/>
</dbReference>
<sequence>RLEEASYIEKKKGFYMNRIITSLSITDKGRVVFNEYTSHMRHILEKIDSISE</sequence>
<dbReference type="Pfam" id="PF13601">
    <property type="entry name" value="HTH_34"/>
    <property type="match status" value="1"/>
</dbReference>